<dbReference type="PANTHER" id="PTHR31462">
    <property type="entry name" value="ENDOSOMAL/LYSOSOMAL POTASSIUM CHANNEL TMEM175"/>
    <property type="match status" value="1"/>
</dbReference>
<evidence type="ECO:0000256" key="4">
    <source>
        <dbReference type="ARBA" id="ARBA00022538"/>
    </source>
</evidence>
<keyword evidence="6" id="KW-0631">Potassium channel</keyword>
<dbReference type="GO" id="GO:0015252">
    <property type="term" value="F:proton channel activity"/>
    <property type="evidence" value="ECO:0007669"/>
    <property type="project" value="InterPro"/>
</dbReference>
<feature type="transmembrane region" description="Helical" evidence="13">
    <location>
        <begin position="153"/>
        <end position="183"/>
    </location>
</feature>
<keyword evidence="9" id="KW-0406">Ion transport</keyword>
<sequence>MEAFSDGIFTIAGTLLVIEIAVPPGSKNLWHAVVEQWPSYLGYLVSFATIGAIWLAHSVITEYLDHASLWLMRLNLILMLAVAFLPFPTKLLAEYVREGDSERVATTLYGLSLLMTSALLYLFWRYAIRAGLVRDDADESDVQVLTRRLTPGLIGYGVLIVLGLFVPIAAVVGYLAIALYYLVPLGRARRQRRIRQARSRHGDQNADG</sequence>
<keyword evidence="5 13" id="KW-0812">Transmembrane</keyword>
<feature type="transmembrane region" description="Helical" evidence="13">
    <location>
        <begin position="104"/>
        <end position="124"/>
    </location>
</feature>
<reference evidence="14 15" key="1">
    <citation type="journal article" date="2016" name="Genome Announc.">
        <title>Complete Genome Sequence of Thiostrepton-Producing Streptomyces laurentii ATCC 31255.</title>
        <authorList>
            <person name="Doi K."/>
            <person name="Fujino Y."/>
            <person name="Nagayoshi Y."/>
            <person name="Ohshima T."/>
            <person name="Ogata S."/>
        </authorList>
    </citation>
    <scope>NUCLEOTIDE SEQUENCE [LARGE SCALE GENOMIC DNA]</scope>
    <source>
        <strain evidence="14 15">ATCC 31255</strain>
    </source>
</reference>
<dbReference type="GO" id="GO:0016020">
    <property type="term" value="C:membrane"/>
    <property type="evidence" value="ECO:0007669"/>
    <property type="project" value="UniProtKB-SubCell"/>
</dbReference>
<dbReference type="AlphaFoldDB" id="A0A161JVV8"/>
<keyword evidence="11" id="KW-0407">Ion channel</keyword>
<evidence type="ECO:0000256" key="1">
    <source>
        <dbReference type="ARBA" id="ARBA00004141"/>
    </source>
</evidence>
<comment type="subcellular location">
    <subcellularLocation>
        <location evidence="1">Membrane</location>
        <topology evidence="1">Multi-pass membrane protein</topology>
    </subcellularLocation>
</comment>
<evidence type="ECO:0000256" key="5">
    <source>
        <dbReference type="ARBA" id="ARBA00022692"/>
    </source>
</evidence>
<dbReference type="InterPro" id="IPR010617">
    <property type="entry name" value="TMEM175-like"/>
</dbReference>
<evidence type="ECO:0000256" key="13">
    <source>
        <dbReference type="SAM" id="Phobius"/>
    </source>
</evidence>
<protein>
    <recommendedName>
        <fullName evidence="16">Integral membrane protein</fullName>
    </recommendedName>
</protein>
<accession>A0A161JVV8</accession>
<evidence type="ECO:0000256" key="2">
    <source>
        <dbReference type="ARBA" id="ARBA00006920"/>
    </source>
</evidence>
<keyword evidence="8 13" id="KW-1133">Transmembrane helix</keyword>
<feature type="transmembrane region" description="Helical" evidence="13">
    <location>
        <begin position="72"/>
        <end position="92"/>
    </location>
</feature>
<evidence type="ECO:0000256" key="6">
    <source>
        <dbReference type="ARBA" id="ARBA00022826"/>
    </source>
</evidence>
<feature type="transmembrane region" description="Helical" evidence="13">
    <location>
        <begin position="40"/>
        <end position="60"/>
    </location>
</feature>
<organism evidence="14 15">
    <name type="scientific">Streptomyces laurentii</name>
    <dbReference type="NCBI Taxonomy" id="39478"/>
    <lineage>
        <taxon>Bacteria</taxon>
        <taxon>Bacillati</taxon>
        <taxon>Actinomycetota</taxon>
        <taxon>Actinomycetes</taxon>
        <taxon>Kitasatosporales</taxon>
        <taxon>Streptomycetaceae</taxon>
        <taxon>Streptomyces</taxon>
    </lineage>
</organism>
<dbReference type="Pfam" id="PF06736">
    <property type="entry name" value="TMEM175"/>
    <property type="match status" value="1"/>
</dbReference>
<dbReference type="GO" id="GO:0005267">
    <property type="term" value="F:potassium channel activity"/>
    <property type="evidence" value="ECO:0007669"/>
    <property type="project" value="UniProtKB-KW"/>
</dbReference>
<evidence type="ECO:0000313" key="14">
    <source>
        <dbReference type="EMBL" id="BAU83002.1"/>
    </source>
</evidence>
<proteinExistence type="inferred from homology"/>
<evidence type="ECO:0000256" key="11">
    <source>
        <dbReference type="ARBA" id="ARBA00023303"/>
    </source>
</evidence>
<evidence type="ECO:0000313" key="15">
    <source>
        <dbReference type="Proteomes" id="UP000217676"/>
    </source>
</evidence>
<evidence type="ECO:0000256" key="9">
    <source>
        <dbReference type="ARBA" id="ARBA00023065"/>
    </source>
</evidence>
<keyword evidence="10 13" id="KW-0472">Membrane</keyword>
<evidence type="ECO:0000256" key="12">
    <source>
        <dbReference type="ARBA" id="ARBA00034430"/>
    </source>
</evidence>
<evidence type="ECO:0000256" key="3">
    <source>
        <dbReference type="ARBA" id="ARBA00022448"/>
    </source>
</evidence>
<keyword evidence="3" id="KW-0813">Transport</keyword>
<evidence type="ECO:0008006" key="16">
    <source>
        <dbReference type="Google" id="ProtNLM"/>
    </source>
</evidence>
<comment type="similarity">
    <text evidence="2">Belongs to the TMEM175 family.</text>
</comment>
<name>A0A161JVV8_STRLU</name>
<keyword evidence="4" id="KW-0633">Potassium transport</keyword>
<evidence type="ECO:0000256" key="7">
    <source>
        <dbReference type="ARBA" id="ARBA00022958"/>
    </source>
</evidence>
<dbReference type="PANTHER" id="PTHR31462:SF5">
    <property type="entry name" value="ENDOSOMAL_LYSOSOMAL PROTON CHANNEL TMEM175"/>
    <property type="match status" value="1"/>
</dbReference>
<keyword evidence="7" id="KW-0630">Potassium</keyword>
<gene>
    <name evidence="14" type="ORF">SLA_2065</name>
</gene>
<evidence type="ECO:0000256" key="8">
    <source>
        <dbReference type="ARBA" id="ARBA00022989"/>
    </source>
</evidence>
<dbReference type="EMBL" id="AP017424">
    <property type="protein sequence ID" value="BAU83002.1"/>
    <property type="molecule type" value="Genomic_DNA"/>
</dbReference>
<comment type="catalytic activity">
    <reaction evidence="12">
        <text>K(+)(in) = K(+)(out)</text>
        <dbReference type="Rhea" id="RHEA:29463"/>
        <dbReference type="ChEBI" id="CHEBI:29103"/>
    </reaction>
</comment>
<evidence type="ECO:0000256" key="10">
    <source>
        <dbReference type="ARBA" id="ARBA00023136"/>
    </source>
</evidence>
<dbReference type="Proteomes" id="UP000217676">
    <property type="component" value="Chromosome"/>
</dbReference>
<dbReference type="KEGG" id="slau:SLA_2065"/>
<keyword evidence="15" id="KW-1185">Reference proteome</keyword>